<proteinExistence type="predicted"/>
<evidence type="ECO:0008006" key="5">
    <source>
        <dbReference type="Google" id="ProtNLM"/>
    </source>
</evidence>
<organism evidence="3 4">
    <name type="scientific">Fibrella forsythiae</name>
    <dbReference type="NCBI Taxonomy" id="2817061"/>
    <lineage>
        <taxon>Bacteria</taxon>
        <taxon>Pseudomonadati</taxon>
        <taxon>Bacteroidota</taxon>
        <taxon>Cytophagia</taxon>
        <taxon>Cytophagales</taxon>
        <taxon>Spirosomataceae</taxon>
        <taxon>Fibrella</taxon>
    </lineage>
</organism>
<evidence type="ECO:0000256" key="1">
    <source>
        <dbReference type="SAM" id="Coils"/>
    </source>
</evidence>
<dbReference type="EMBL" id="JAFMYW010000002">
    <property type="protein sequence ID" value="MBO0948678.1"/>
    <property type="molecule type" value="Genomic_DNA"/>
</dbReference>
<evidence type="ECO:0000256" key="2">
    <source>
        <dbReference type="SAM" id="Phobius"/>
    </source>
</evidence>
<keyword evidence="2" id="KW-1133">Transmembrane helix</keyword>
<evidence type="ECO:0000313" key="3">
    <source>
        <dbReference type="EMBL" id="MBO0948678.1"/>
    </source>
</evidence>
<keyword evidence="2" id="KW-0472">Membrane</keyword>
<evidence type="ECO:0000313" key="4">
    <source>
        <dbReference type="Proteomes" id="UP000664628"/>
    </source>
</evidence>
<reference evidence="3 4" key="1">
    <citation type="submission" date="2021-03" db="EMBL/GenBank/DDBJ databases">
        <title>Fibrella sp. HMF5405 genome sequencing and assembly.</title>
        <authorList>
            <person name="Kang H."/>
            <person name="Kim H."/>
            <person name="Bae S."/>
            <person name="Joh K."/>
        </authorList>
    </citation>
    <scope>NUCLEOTIDE SEQUENCE [LARGE SCALE GENOMIC DNA]</scope>
    <source>
        <strain evidence="3 4">HMF5405</strain>
    </source>
</reference>
<keyword evidence="2" id="KW-0812">Transmembrane</keyword>
<dbReference type="RefSeq" id="WP_207328634.1">
    <property type="nucleotide sequence ID" value="NZ_JAFMYW010000002.1"/>
</dbReference>
<comment type="caution">
    <text evidence="3">The sequence shown here is derived from an EMBL/GenBank/DDBJ whole genome shotgun (WGS) entry which is preliminary data.</text>
</comment>
<keyword evidence="4" id="KW-1185">Reference proteome</keyword>
<accession>A0ABS3JFB3</accession>
<name>A0ABS3JFB3_9BACT</name>
<gene>
    <name evidence="3" type="ORF">J2I46_08815</name>
</gene>
<protein>
    <recommendedName>
        <fullName evidence="5">Anti-sigma factor</fullName>
    </recommendedName>
</protein>
<feature type="coiled-coil region" evidence="1">
    <location>
        <begin position="99"/>
        <end position="186"/>
    </location>
</feature>
<sequence length="188" mass="21674">MSLEKFIRDNRDAFEQDGPSAGLWERIADQLPDQPAPAKTAQPFRAVHRQPSWTRSYWTWAASIALLLLAGSLWWINDRYAPTKQADVMAFSPTYAKEVAQYSSLIEAKRTELQQLTESNPDLYDEFSQDLNRLEASYKGLKKELPNTPNQEVLIQAMIQNLQLQIDLLNEQLRVIQRIKQQTTNEPV</sequence>
<dbReference type="Proteomes" id="UP000664628">
    <property type="component" value="Unassembled WGS sequence"/>
</dbReference>
<keyword evidence="1" id="KW-0175">Coiled coil</keyword>
<feature type="transmembrane region" description="Helical" evidence="2">
    <location>
        <begin position="57"/>
        <end position="76"/>
    </location>
</feature>